<evidence type="ECO:0000256" key="6">
    <source>
        <dbReference type="SAM" id="Phobius"/>
    </source>
</evidence>
<keyword evidence="4 6" id="KW-1133">Transmembrane helix</keyword>
<comment type="subcellular location">
    <subcellularLocation>
        <location evidence="1">Membrane</location>
        <topology evidence="1">Multi-pass membrane protein</topology>
    </subcellularLocation>
</comment>
<dbReference type="AlphaFoldDB" id="A0A4P7UH90"/>
<feature type="transmembrane region" description="Helical" evidence="6">
    <location>
        <begin position="35"/>
        <end position="53"/>
    </location>
</feature>
<evidence type="ECO:0000256" key="1">
    <source>
        <dbReference type="ARBA" id="ARBA00004141"/>
    </source>
</evidence>
<organism evidence="8 9">
    <name type="scientific">Desulfovibrio desulfuricans</name>
    <dbReference type="NCBI Taxonomy" id="876"/>
    <lineage>
        <taxon>Bacteria</taxon>
        <taxon>Pseudomonadati</taxon>
        <taxon>Thermodesulfobacteriota</taxon>
        <taxon>Desulfovibrionia</taxon>
        <taxon>Desulfovibrionales</taxon>
        <taxon>Desulfovibrionaceae</taxon>
        <taxon>Desulfovibrio</taxon>
    </lineage>
</organism>
<dbReference type="InterPro" id="IPR000620">
    <property type="entry name" value="EamA_dom"/>
</dbReference>
<dbReference type="SUPFAM" id="SSF103481">
    <property type="entry name" value="Multidrug resistance efflux transporter EmrE"/>
    <property type="match status" value="1"/>
</dbReference>
<dbReference type="Gene3D" id="1.10.3730.20">
    <property type="match status" value="1"/>
</dbReference>
<evidence type="ECO:0000256" key="4">
    <source>
        <dbReference type="ARBA" id="ARBA00022989"/>
    </source>
</evidence>
<accession>A0A4P7UH90</accession>
<keyword evidence="3 6" id="KW-0812">Transmembrane</keyword>
<dbReference type="EMBL" id="CP036295">
    <property type="protein sequence ID" value="QCC85269.1"/>
    <property type="molecule type" value="Genomic_DNA"/>
</dbReference>
<evidence type="ECO:0000313" key="8">
    <source>
        <dbReference type="EMBL" id="QCC85269.1"/>
    </source>
</evidence>
<sequence length="79" mass="8480">MRRAAVSVVYLGLGVFVGAYSLYGFSISRMPAARASMYINLIPVFTLAFSMLILGERLAPVQCVASALVLGGVMISQHR</sequence>
<evidence type="ECO:0000313" key="9">
    <source>
        <dbReference type="Proteomes" id="UP000297065"/>
    </source>
</evidence>
<dbReference type="OrthoDB" id="5584577at2"/>
<keyword evidence="5 6" id="KW-0472">Membrane</keyword>
<protein>
    <submittedName>
        <fullName evidence="8">EamA family transporter</fullName>
    </submittedName>
</protein>
<evidence type="ECO:0000256" key="5">
    <source>
        <dbReference type="ARBA" id="ARBA00023136"/>
    </source>
</evidence>
<feature type="transmembrane region" description="Helical" evidence="6">
    <location>
        <begin position="6"/>
        <end position="23"/>
    </location>
</feature>
<proteinExistence type="inferred from homology"/>
<comment type="similarity">
    <text evidence="2">Belongs to the EamA transporter family.</text>
</comment>
<dbReference type="GO" id="GO:0016020">
    <property type="term" value="C:membrane"/>
    <property type="evidence" value="ECO:0007669"/>
    <property type="project" value="UniProtKB-SubCell"/>
</dbReference>
<reference evidence="8 9" key="1">
    <citation type="submission" date="2019-02" db="EMBL/GenBank/DDBJ databases">
        <title>Complete Genome Sequence of Desulfovibrio desulfuricans IC1, a Sulfonate Utilizing Anaerobe.</title>
        <authorList>
            <person name="Day L.A."/>
            <person name="De Leon K.B."/>
            <person name="Wall J.D."/>
        </authorList>
    </citation>
    <scope>NUCLEOTIDE SEQUENCE [LARGE SCALE GENOMIC DNA]</scope>
    <source>
        <strain evidence="8 9">IC1</strain>
    </source>
</reference>
<name>A0A4P7UH90_DESDE</name>
<dbReference type="InterPro" id="IPR050638">
    <property type="entry name" value="AA-Vitamin_Transporters"/>
</dbReference>
<evidence type="ECO:0000256" key="3">
    <source>
        <dbReference type="ARBA" id="ARBA00022692"/>
    </source>
</evidence>
<feature type="domain" description="EamA" evidence="7">
    <location>
        <begin position="6"/>
        <end position="75"/>
    </location>
</feature>
<evidence type="ECO:0000259" key="7">
    <source>
        <dbReference type="Pfam" id="PF00892"/>
    </source>
</evidence>
<gene>
    <name evidence="8" type="ORF">DDIC_05145</name>
</gene>
<dbReference type="Pfam" id="PF00892">
    <property type="entry name" value="EamA"/>
    <property type="match status" value="1"/>
</dbReference>
<dbReference type="PANTHER" id="PTHR32322">
    <property type="entry name" value="INNER MEMBRANE TRANSPORTER"/>
    <property type="match status" value="1"/>
</dbReference>
<evidence type="ECO:0000256" key="2">
    <source>
        <dbReference type="ARBA" id="ARBA00007362"/>
    </source>
</evidence>
<dbReference type="InterPro" id="IPR037185">
    <property type="entry name" value="EmrE-like"/>
</dbReference>
<dbReference type="PANTHER" id="PTHR32322:SF2">
    <property type="entry name" value="EAMA DOMAIN-CONTAINING PROTEIN"/>
    <property type="match status" value="1"/>
</dbReference>
<dbReference type="Proteomes" id="UP000297065">
    <property type="component" value="Chromosome"/>
</dbReference>